<name>G3AGA0_SPAPN</name>
<evidence type="ECO:0000313" key="1">
    <source>
        <dbReference type="EMBL" id="EGW35240.1"/>
    </source>
</evidence>
<dbReference type="HOGENOM" id="CLU_2211612_0_0_1"/>
<dbReference type="OrthoDB" id="65716at2759"/>
<dbReference type="InParanoid" id="G3AGA0"/>
<keyword evidence="2" id="KW-1185">Reference proteome</keyword>
<evidence type="ECO:0000313" key="2">
    <source>
        <dbReference type="Proteomes" id="UP000000709"/>
    </source>
</evidence>
<reference evidence="1 2" key="1">
    <citation type="journal article" date="2011" name="Proc. Natl. Acad. Sci. U.S.A.">
        <title>Comparative genomics of xylose-fermenting fungi for enhanced biofuel production.</title>
        <authorList>
            <person name="Wohlbach D.J."/>
            <person name="Kuo A."/>
            <person name="Sato T.K."/>
            <person name="Potts K.M."/>
            <person name="Salamov A.A."/>
            <person name="LaButti K.M."/>
            <person name="Sun H."/>
            <person name="Clum A."/>
            <person name="Pangilinan J.L."/>
            <person name="Lindquist E.A."/>
            <person name="Lucas S."/>
            <person name="Lapidus A."/>
            <person name="Jin M."/>
            <person name="Gunawan C."/>
            <person name="Balan V."/>
            <person name="Dale B.E."/>
            <person name="Jeffries T.W."/>
            <person name="Zinkel R."/>
            <person name="Barry K.W."/>
            <person name="Grigoriev I.V."/>
            <person name="Gasch A.P."/>
        </authorList>
    </citation>
    <scope>NUCLEOTIDE SEQUENCE [LARGE SCALE GENOMIC DNA]</scope>
    <source>
        <strain evidence="2">NRRL Y-27907 / 11-Y1</strain>
    </source>
</reference>
<gene>
    <name evidence="1" type="ORF">SPAPADRAFT_69537</name>
</gene>
<organism evidence="2">
    <name type="scientific">Spathaspora passalidarum (strain NRRL Y-27907 / 11-Y1)</name>
    <dbReference type="NCBI Taxonomy" id="619300"/>
    <lineage>
        <taxon>Eukaryota</taxon>
        <taxon>Fungi</taxon>
        <taxon>Dikarya</taxon>
        <taxon>Ascomycota</taxon>
        <taxon>Saccharomycotina</taxon>
        <taxon>Pichiomycetes</taxon>
        <taxon>Debaryomycetaceae</taxon>
        <taxon>Spathaspora</taxon>
    </lineage>
</organism>
<accession>G3AGA0</accession>
<protein>
    <submittedName>
        <fullName evidence="1">Uncharacterized protein</fullName>
    </submittedName>
</protein>
<dbReference type="KEGG" id="spaa:SPAPADRAFT_69537"/>
<dbReference type="RefSeq" id="XP_007372652.1">
    <property type="nucleotide sequence ID" value="XM_007372590.1"/>
</dbReference>
<dbReference type="Proteomes" id="UP000000709">
    <property type="component" value="Unassembled WGS sequence"/>
</dbReference>
<proteinExistence type="predicted"/>
<dbReference type="AlphaFoldDB" id="G3AGA0"/>
<dbReference type="GeneID" id="18875276"/>
<sequence length="107" mass="12416">MNCTKKHAKLQKNKKTNKMVKQITLIYLRLTILNGLLAKNFNTATIYQNPSDFQAGSKFCKLSIQLVNLIFAAIEASKYHQLLLWRMRTNTMNILFTYNSKTLDITE</sequence>
<dbReference type="EMBL" id="GL996499">
    <property type="protein sequence ID" value="EGW35240.1"/>
    <property type="molecule type" value="Genomic_DNA"/>
</dbReference>